<accession>A0A9X0HLX2</accession>
<sequence length="186" mass="20963">MTNCDFEEDKAVQYLPINPDELIYRRGDVLAFEVDSVTTGAAIVSGYVKETEDSTHIWYELVFTDYAAKQAPSIAEVKRHRLFGRKVASSLDPAGYVTCVDIESVRNDCLTDNAAKFRLVGQVALDTTRWQLGAQGASSEYGRFVQAFISGRKDRQLPPDHYDQFLSKGDKFRADEYFPVADFLVK</sequence>
<name>A0A9X0HLX2_SOLP1</name>
<dbReference type="AlphaFoldDB" id="A0A9X0HLX2"/>
<organism evidence="1 2">
    <name type="scientific">Solirubrum puertoriconensis</name>
    <dbReference type="NCBI Taxonomy" id="1751427"/>
    <lineage>
        <taxon>Bacteria</taxon>
        <taxon>Pseudomonadati</taxon>
        <taxon>Bacteroidota</taxon>
        <taxon>Cytophagia</taxon>
        <taxon>Cytophagales</taxon>
    </lineage>
</organism>
<proteinExistence type="predicted"/>
<dbReference type="EMBL" id="LNAL01000006">
    <property type="protein sequence ID" value="KUG08365.1"/>
    <property type="molecule type" value="Genomic_DNA"/>
</dbReference>
<comment type="caution">
    <text evidence="1">The sequence shown here is derived from an EMBL/GenBank/DDBJ whole genome shotgun (WGS) entry which is preliminary data.</text>
</comment>
<dbReference type="Proteomes" id="UP000054223">
    <property type="component" value="Unassembled WGS sequence"/>
</dbReference>
<protein>
    <submittedName>
        <fullName evidence="1">Uncharacterized protein</fullName>
    </submittedName>
</protein>
<reference evidence="1 2" key="1">
    <citation type="submission" date="2015-11" db="EMBL/GenBank/DDBJ databases">
        <title>Solirubrum puertoriconensis gen. nov. an environmental bacteria isolated in Puerto Rico.</title>
        <authorList>
            <person name="Cuebas-Irizarry M.F."/>
            <person name="Montalvo-Rodriguez R."/>
        </authorList>
    </citation>
    <scope>NUCLEOTIDE SEQUENCE [LARGE SCALE GENOMIC DNA]</scope>
    <source>
        <strain evidence="1 2">MC1A</strain>
    </source>
</reference>
<gene>
    <name evidence="1" type="ORF">ASU33_09345</name>
</gene>
<evidence type="ECO:0000313" key="2">
    <source>
        <dbReference type="Proteomes" id="UP000054223"/>
    </source>
</evidence>
<evidence type="ECO:0000313" key="1">
    <source>
        <dbReference type="EMBL" id="KUG08365.1"/>
    </source>
</evidence>
<keyword evidence="2" id="KW-1185">Reference proteome</keyword>